<dbReference type="EMBL" id="BAAAUV010000002">
    <property type="protein sequence ID" value="GAA3198631.1"/>
    <property type="molecule type" value="Genomic_DNA"/>
</dbReference>
<keyword evidence="1" id="KW-0731">Sigma factor</keyword>
<dbReference type="Pfam" id="PF04542">
    <property type="entry name" value="Sigma70_r2"/>
    <property type="match status" value="1"/>
</dbReference>
<accession>A0ABP6Q115</accession>
<sequence length="583" mass="62795">MLEETVVAARSGDRESVAALVEACLPLLYNVVGRALDGHPDVDDVVQETVVKVLRGLPALREPAKFRSWLIAIAVRQIRDHQAVRREVADRHTTLDRASAPDFADLTVLRLGLSGERREIAEATRWLDPSHRETLSLWWLEQAGELTRADLAVALELPPAQVAVRVQRMREQLDTARSIVRVLKAETRCPGLPGWDGEPSSVARKRFARHIAECRACSGAPERLIPAERLLAGILLVPVPVEFHPLPRLAARQFSAPSSGGGFGKGLGLGKSAIAVPAVAASVAGVIAFGTLHGSDARPAANVTSGPSAAVTAGAGRTPQTGEPAAAKPKAAPKAAPKPGKACLKGVASWRFSASKKALKASGACWFYSWGVGHDGIASPSGVEFVPMIRAASDVKDVSRAKGRYLLGFNEPDLREQANMTVEQALDLWPRLMRTGKKLGSPAVAVNAAAPGGWLDRFLRGAAARHYRVDFVTVHWYGYDFRTKPAVSQLRSYLTAVHKRYGKPIWLTEYALMNFGGGPKYPSPKNQAAFITASAKMIGKLPYVQRYAWFGLPSTPDSGTGLYRADGTPTAMGTAFRRAPRTR</sequence>
<dbReference type="PANTHER" id="PTHR34154">
    <property type="entry name" value="ALKALI-SENSITIVE LINKAGE PROTEIN 1"/>
    <property type="match status" value="1"/>
</dbReference>
<dbReference type="InterPro" id="IPR024655">
    <property type="entry name" value="Asl1_glyco_hydro_catalytic"/>
</dbReference>
<feature type="domain" description="Asl1-like glycosyl hydrolase catalytic" evidence="4">
    <location>
        <begin position="358"/>
        <end position="576"/>
    </location>
</feature>
<dbReference type="Gene3D" id="3.20.20.80">
    <property type="entry name" value="Glycosidases"/>
    <property type="match status" value="1"/>
</dbReference>
<evidence type="ECO:0000256" key="2">
    <source>
        <dbReference type="SAM" id="MobiDB-lite"/>
    </source>
</evidence>
<feature type="compositionally biased region" description="Low complexity" evidence="2">
    <location>
        <begin position="324"/>
        <end position="338"/>
    </location>
</feature>
<comment type="similarity">
    <text evidence="1">Belongs to the sigma-70 factor family. ECF subfamily.</text>
</comment>
<name>A0ABP6Q115_9ACTN</name>
<comment type="caution">
    <text evidence="5">The sequence shown here is derived from an EMBL/GenBank/DDBJ whole genome shotgun (WGS) entry which is preliminary data.</text>
</comment>
<keyword evidence="1" id="KW-0805">Transcription regulation</keyword>
<dbReference type="Gene3D" id="1.10.1740.10">
    <property type="match status" value="1"/>
</dbReference>
<dbReference type="InterPro" id="IPR007627">
    <property type="entry name" value="RNA_pol_sigma70_r2"/>
</dbReference>
<dbReference type="Proteomes" id="UP001501237">
    <property type="component" value="Unassembled WGS sequence"/>
</dbReference>
<dbReference type="InterPro" id="IPR000838">
    <property type="entry name" value="RNA_pol_sigma70_ECF_CS"/>
</dbReference>
<protein>
    <recommendedName>
        <fullName evidence="1">RNA polymerase sigma factor</fullName>
    </recommendedName>
</protein>
<keyword evidence="6" id="KW-1185">Reference proteome</keyword>
<feature type="region of interest" description="Disordered" evidence="2">
    <location>
        <begin position="300"/>
        <end position="338"/>
    </location>
</feature>
<proteinExistence type="inferred from homology"/>
<dbReference type="NCBIfam" id="TIGR02937">
    <property type="entry name" value="sigma70-ECF"/>
    <property type="match status" value="1"/>
</dbReference>
<evidence type="ECO:0000259" key="3">
    <source>
        <dbReference type="Pfam" id="PF04542"/>
    </source>
</evidence>
<evidence type="ECO:0000256" key="1">
    <source>
        <dbReference type="RuleBase" id="RU000716"/>
    </source>
</evidence>
<dbReference type="SUPFAM" id="SSF88946">
    <property type="entry name" value="Sigma2 domain of RNA polymerase sigma factors"/>
    <property type="match status" value="1"/>
</dbReference>
<evidence type="ECO:0000259" key="4">
    <source>
        <dbReference type="Pfam" id="PF11790"/>
    </source>
</evidence>
<dbReference type="SUPFAM" id="SSF51445">
    <property type="entry name" value="(Trans)glycosidases"/>
    <property type="match status" value="1"/>
</dbReference>
<dbReference type="PANTHER" id="PTHR34154:SF3">
    <property type="entry name" value="ALKALI-SENSITIVE LINKAGE PROTEIN 1"/>
    <property type="match status" value="1"/>
</dbReference>
<evidence type="ECO:0000313" key="6">
    <source>
        <dbReference type="Proteomes" id="UP001501237"/>
    </source>
</evidence>
<reference evidence="6" key="1">
    <citation type="journal article" date="2019" name="Int. J. Syst. Evol. Microbiol.">
        <title>The Global Catalogue of Microorganisms (GCM) 10K type strain sequencing project: providing services to taxonomists for standard genome sequencing and annotation.</title>
        <authorList>
            <consortium name="The Broad Institute Genomics Platform"/>
            <consortium name="The Broad Institute Genome Sequencing Center for Infectious Disease"/>
            <person name="Wu L."/>
            <person name="Ma J."/>
        </authorList>
    </citation>
    <scope>NUCLEOTIDE SEQUENCE [LARGE SCALE GENOMIC DNA]</scope>
    <source>
        <strain evidence="6">JCM 9377</strain>
    </source>
</reference>
<dbReference type="InterPro" id="IPR014284">
    <property type="entry name" value="RNA_pol_sigma-70_dom"/>
</dbReference>
<gene>
    <name evidence="5" type="ORF">GCM10010468_10500</name>
</gene>
<organism evidence="5 6">
    <name type="scientific">Actinocorallia longicatena</name>
    <dbReference type="NCBI Taxonomy" id="111803"/>
    <lineage>
        <taxon>Bacteria</taxon>
        <taxon>Bacillati</taxon>
        <taxon>Actinomycetota</taxon>
        <taxon>Actinomycetes</taxon>
        <taxon>Streptosporangiales</taxon>
        <taxon>Thermomonosporaceae</taxon>
        <taxon>Actinocorallia</taxon>
    </lineage>
</organism>
<dbReference type="InterPro" id="IPR053183">
    <property type="entry name" value="ASL1"/>
</dbReference>
<dbReference type="InterPro" id="IPR017853">
    <property type="entry name" value="GH"/>
</dbReference>
<dbReference type="PROSITE" id="PS01063">
    <property type="entry name" value="SIGMA70_ECF"/>
    <property type="match status" value="1"/>
</dbReference>
<keyword evidence="1" id="KW-0238">DNA-binding</keyword>
<dbReference type="Pfam" id="PF11790">
    <property type="entry name" value="Glyco_hydro_cc"/>
    <property type="match status" value="1"/>
</dbReference>
<dbReference type="InterPro" id="IPR013325">
    <property type="entry name" value="RNA_pol_sigma_r2"/>
</dbReference>
<evidence type="ECO:0000313" key="5">
    <source>
        <dbReference type="EMBL" id="GAA3198631.1"/>
    </source>
</evidence>
<feature type="domain" description="RNA polymerase sigma-70 region 2" evidence="3">
    <location>
        <begin position="20"/>
        <end position="81"/>
    </location>
</feature>
<keyword evidence="1" id="KW-0804">Transcription</keyword>